<dbReference type="PROSITE" id="PS00107">
    <property type="entry name" value="PROTEIN_KINASE_ATP"/>
    <property type="match status" value="1"/>
</dbReference>
<sequence length="698" mass="75324">MALRASDPERIGGYRIEERLGSGGMGVVYLARTPSGRALAVKVVHAQHADDPEFRTRFRREVAAARQVSGAFTAPVVDADADAEQPWMATLHIPGEDLGGYVRRHGPLPVPRLRELAFGLVEALRELHRAGVVHRDLKPANVMLAEDGPRVIDFGISRSAEPHSGEALTQTGKVIGTPPFMSPEQLRHPREVGPETDVFSLGAVLVHAATGRGPFDADSPYETAVRVIQKEPELDGVPRELRPFIKRCLAKTPATRATPDELLALLEGREPPPRAAQEQDTVVPGRRRRRLTAILGTVAAVLACALTATLLLADGESTASPDRPQGWRPWTKPLLSAGGGAESTDLGCAARGRALFCAAADWSGGGVQVARLDPATGRTIWSKPLAAAATEAKIGGFAGDTVLAYDVRDDVHGERQEYYLEAYDQSGGELRWRTPARSQGSTAVHPRGVLVISADHRSYSLHHPTRDETRWTARLPAGLRNKECVPTVAAQRAYLLCDDGREEGWEASQLLSIDPDDGSILRSTRFEQEATWLGASEGALLLTETDGGETTTLLRVDPDTLHTRRTQLPKAGSEDYRELGLRGDRLYEPYGNGRLRAISANTGKILWDVATPLEVSSVPTPARGLLYVGSVSGRLAALDPATGAERWTDGTPRTRESFDADYTQNPPLVTGDVLYGTTEGDDVVYSADPTKNTSGPAR</sequence>
<keyword evidence="1" id="KW-0808">Transferase</keyword>
<evidence type="ECO:0000256" key="7">
    <source>
        <dbReference type="SAM" id="Phobius"/>
    </source>
</evidence>
<dbReference type="InterPro" id="IPR011009">
    <property type="entry name" value="Kinase-like_dom_sf"/>
</dbReference>
<feature type="region of interest" description="Disordered" evidence="6">
    <location>
        <begin position="644"/>
        <end position="670"/>
    </location>
</feature>
<dbReference type="RefSeq" id="WP_381830886.1">
    <property type="nucleotide sequence ID" value="NZ_JBHTCF010000005.1"/>
</dbReference>
<dbReference type="SUPFAM" id="SSF50998">
    <property type="entry name" value="Quinoprotein alcohol dehydrogenase-like"/>
    <property type="match status" value="1"/>
</dbReference>
<evidence type="ECO:0000313" key="9">
    <source>
        <dbReference type="EMBL" id="MFC7305535.1"/>
    </source>
</evidence>
<evidence type="ECO:0000256" key="6">
    <source>
        <dbReference type="SAM" id="MobiDB-lite"/>
    </source>
</evidence>
<gene>
    <name evidence="9" type="ORF">ACFQVC_15040</name>
</gene>
<name>A0ABW2JHM6_9ACTN</name>
<dbReference type="SMART" id="SM00564">
    <property type="entry name" value="PQQ"/>
    <property type="match status" value="3"/>
</dbReference>
<evidence type="ECO:0000256" key="1">
    <source>
        <dbReference type="ARBA" id="ARBA00022679"/>
    </source>
</evidence>
<keyword evidence="7" id="KW-0812">Transmembrane</keyword>
<dbReference type="InterPro" id="IPR008271">
    <property type="entry name" value="Ser/Thr_kinase_AS"/>
</dbReference>
<keyword evidence="2 5" id="KW-0547">Nucleotide-binding</keyword>
<dbReference type="PANTHER" id="PTHR43289:SF34">
    <property type="entry name" value="SERINE_THREONINE-PROTEIN KINASE YBDM-RELATED"/>
    <property type="match status" value="1"/>
</dbReference>
<dbReference type="Gene3D" id="1.10.510.10">
    <property type="entry name" value="Transferase(Phosphotransferase) domain 1"/>
    <property type="match status" value="1"/>
</dbReference>
<keyword evidence="7" id="KW-1133">Transmembrane helix</keyword>
<evidence type="ECO:0000313" key="10">
    <source>
        <dbReference type="Proteomes" id="UP001596523"/>
    </source>
</evidence>
<feature type="transmembrane region" description="Helical" evidence="7">
    <location>
        <begin position="291"/>
        <end position="313"/>
    </location>
</feature>
<keyword evidence="7" id="KW-0472">Membrane</keyword>
<dbReference type="PROSITE" id="PS00108">
    <property type="entry name" value="PROTEIN_KINASE_ST"/>
    <property type="match status" value="1"/>
</dbReference>
<dbReference type="Pfam" id="PF13360">
    <property type="entry name" value="PQQ_2"/>
    <property type="match status" value="1"/>
</dbReference>
<dbReference type="GO" id="GO:0016301">
    <property type="term" value="F:kinase activity"/>
    <property type="evidence" value="ECO:0007669"/>
    <property type="project" value="UniProtKB-KW"/>
</dbReference>
<dbReference type="InterPro" id="IPR017441">
    <property type="entry name" value="Protein_kinase_ATP_BS"/>
</dbReference>
<dbReference type="PANTHER" id="PTHR43289">
    <property type="entry name" value="MITOGEN-ACTIVATED PROTEIN KINASE KINASE KINASE 20-RELATED"/>
    <property type="match status" value="1"/>
</dbReference>
<dbReference type="InterPro" id="IPR002372">
    <property type="entry name" value="PQQ_rpt_dom"/>
</dbReference>
<evidence type="ECO:0000256" key="3">
    <source>
        <dbReference type="ARBA" id="ARBA00022777"/>
    </source>
</evidence>
<dbReference type="Gene3D" id="3.30.200.20">
    <property type="entry name" value="Phosphorylase Kinase, domain 1"/>
    <property type="match status" value="1"/>
</dbReference>
<dbReference type="Proteomes" id="UP001596523">
    <property type="component" value="Unassembled WGS sequence"/>
</dbReference>
<evidence type="ECO:0000256" key="5">
    <source>
        <dbReference type="PROSITE-ProRule" id="PRU10141"/>
    </source>
</evidence>
<keyword evidence="10" id="KW-1185">Reference proteome</keyword>
<dbReference type="SMART" id="SM00220">
    <property type="entry name" value="S_TKc"/>
    <property type="match status" value="1"/>
</dbReference>
<comment type="caution">
    <text evidence="9">The sequence shown here is derived from an EMBL/GenBank/DDBJ whole genome shotgun (WGS) entry which is preliminary data.</text>
</comment>
<dbReference type="SUPFAM" id="SSF56112">
    <property type="entry name" value="Protein kinase-like (PK-like)"/>
    <property type="match status" value="1"/>
</dbReference>
<dbReference type="InterPro" id="IPR018391">
    <property type="entry name" value="PQQ_b-propeller_rpt"/>
</dbReference>
<feature type="binding site" evidence="5">
    <location>
        <position position="42"/>
    </location>
    <ligand>
        <name>ATP</name>
        <dbReference type="ChEBI" id="CHEBI:30616"/>
    </ligand>
</feature>
<dbReference type="SUPFAM" id="SSF69304">
    <property type="entry name" value="Tricorn protease N-terminal domain"/>
    <property type="match status" value="1"/>
</dbReference>
<feature type="domain" description="Protein kinase" evidence="8">
    <location>
        <begin position="14"/>
        <end position="273"/>
    </location>
</feature>
<dbReference type="Gene3D" id="2.130.10.10">
    <property type="entry name" value="YVTN repeat-like/Quinoprotein amine dehydrogenase"/>
    <property type="match status" value="2"/>
</dbReference>
<dbReference type="InterPro" id="IPR000719">
    <property type="entry name" value="Prot_kinase_dom"/>
</dbReference>
<accession>A0ABW2JHM6</accession>
<dbReference type="EMBL" id="JBHTCF010000005">
    <property type="protein sequence ID" value="MFC7305535.1"/>
    <property type="molecule type" value="Genomic_DNA"/>
</dbReference>
<dbReference type="InterPro" id="IPR015943">
    <property type="entry name" value="WD40/YVTN_repeat-like_dom_sf"/>
</dbReference>
<evidence type="ECO:0000256" key="4">
    <source>
        <dbReference type="ARBA" id="ARBA00022840"/>
    </source>
</evidence>
<reference evidence="10" key="1">
    <citation type="journal article" date="2019" name="Int. J. Syst. Evol. Microbiol.">
        <title>The Global Catalogue of Microorganisms (GCM) 10K type strain sequencing project: providing services to taxonomists for standard genome sequencing and annotation.</title>
        <authorList>
            <consortium name="The Broad Institute Genomics Platform"/>
            <consortium name="The Broad Institute Genome Sequencing Center for Infectious Disease"/>
            <person name="Wu L."/>
            <person name="Ma J."/>
        </authorList>
    </citation>
    <scope>NUCLEOTIDE SEQUENCE [LARGE SCALE GENOMIC DNA]</scope>
    <source>
        <strain evidence="10">SYNS20</strain>
    </source>
</reference>
<keyword evidence="4 5" id="KW-0067">ATP-binding</keyword>
<evidence type="ECO:0000256" key="2">
    <source>
        <dbReference type="ARBA" id="ARBA00022741"/>
    </source>
</evidence>
<keyword evidence="3 9" id="KW-0418">Kinase</keyword>
<dbReference type="InterPro" id="IPR011047">
    <property type="entry name" value="Quinoprotein_ADH-like_sf"/>
</dbReference>
<proteinExistence type="predicted"/>
<organism evidence="9 10">
    <name type="scientific">Streptomyces monticola</name>
    <dbReference type="NCBI Taxonomy" id="2666263"/>
    <lineage>
        <taxon>Bacteria</taxon>
        <taxon>Bacillati</taxon>
        <taxon>Actinomycetota</taxon>
        <taxon>Actinomycetes</taxon>
        <taxon>Kitasatosporales</taxon>
        <taxon>Streptomycetaceae</taxon>
        <taxon>Streptomyces</taxon>
    </lineage>
</organism>
<dbReference type="CDD" id="cd14014">
    <property type="entry name" value="STKc_PknB_like"/>
    <property type="match status" value="1"/>
</dbReference>
<dbReference type="Pfam" id="PF00069">
    <property type="entry name" value="Pkinase"/>
    <property type="match status" value="1"/>
</dbReference>
<evidence type="ECO:0000259" key="8">
    <source>
        <dbReference type="PROSITE" id="PS50011"/>
    </source>
</evidence>
<feature type="compositionally biased region" description="Basic and acidic residues" evidence="6">
    <location>
        <begin position="646"/>
        <end position="658"/>
    </location>
</feature>
<protein>
    <submittedName>
        <fullName evidence="9">Protein kinase</fullName>
    </submittedName>
</protein>
<dbReference type="PROSITE" id="PS50011">
    <property type="entry name" value="PROTEIN_KINASE_DOM"/>
    <property type="match status" value="1"/>
</dbReference>